<feature type="region of interest" description="Disordered" evidence="1">
    <location>
        <begin position="132"/>
        <end position="163"/>
    </location>
</feature>
<dbReference type="RefSeq" id="WP_011246860.1">
    <property type="nucleotide sequence ID" value="NZ_CP144921.1"/>
</dbReference>
<gene>
    <name evidence="2" type="ORF">V5G21_19585</name>
</gene>
<accession>A0ABZ2CXS4</accession>
<sequence length="163" mass="18159">MFHKRPPHCCPPPRPVCKPNVKPAADCGCEAPNLPNMTLPTQTHELPAVVHPTKHNVVESTNEYIVPEIHPTHTTHVNNHVYKHIHKFPHSESVKENVQNLQFCEKPQATMPANVMPSNAKPGNMMPSNVMPTNTKPASTKPTAKTKSEMKPSGMMPFNGYEY</sequence>
<evidence type="ECO:0000256" key="1">
    <source>
        <dbReference type="SAM" id="MobiDB-lite"/>
    </source>
</evidence>
<keyword evidence="3" id="KW-1185">Reference proteome</keyword>
<dbReference type="EMBL" id="CP144921">
    <property type="protein sequence ID" value="WWA29883.1"/>
    <property type="molecule type" value="Genomic_DNA"/>
</dbReference>
<evidence type="ECO:0000313" key="2">
    <source>
        <dbReference type="EMBL" id="WWA29883.1"/>
    </source>
</evidence>
<dbReference type="Proteomes" id="UP001341136">
    <property type="component" value="Chromosome"/>
</dbReference>
<dbReference type="Pfam" id="PF11122">
    <property type="entry name" value="Spore-coat_CotD"/>
    <property type="match status" value="1"/>
</dbReference>
<reference evidence="2 3" key="1">
    <citation type="submission" date="2024-01" db="EMBL/GenBank/DDBJ databases">
        <title>Culturomics analysis of mouse respiratory tract.</title>
        <authorList>
            <person name="Phillips A.M."/>
            <person name="Collette N.M."/>
            <person name="Mageeney C.M."/>
            <person name="Sinha A."/>
            <person name="Hern K.E."/>
            <person name="Arkin A.P."/>
            <person name="Williams K.P."/>
            <person name="Branda S."/>
        </authorList>
    </citation>
    <scope>NUCLEOTIDE SEQUENCE [LARGE SCALE GENOMIC DNA]</scope>
    <source>
        <strain evidence="2 3">CP20</strain>
    </source>
</reference>
<keyword evidence="2" id="KW-0946">Virion</keyword>
<name>A0ABZ2CXS4_9BACI</name>
<dbReference type="InterPro" id="IPR020108">
    <property type="entry name" value="Spore_coat_CotD"/>
</dbReference>
<proteinExistence type="predicted"/>
<evidence type="ECO:0000313" key="3">
    <source>
        <dbReference type="Proteomes" id="UP001341136"/>
    </source>
</evidence>
<protein>
    <submittedName>
        <fullName evidence="2">Spore coat protein</fullName>
    </submittedName>
</protein>
<organism evidence="2 3">
    <name type="scientific">Shouchella rhizosphaerae</name>
    <dbReference type="NCBI Taxonomy" id="866786"/>
    <lineage>
        <taxon>Bacteria</taxon>
        <taxon>Bacillati</taxon>
        <taxon>Bacillota</taxon>
        <taxon>Bacilli</taxon>
        <taxon>Bacillales</taxon>
        <taxon>Bacillaceae</taxon>
        <taxon>Shouchella</taxon>
    </lineage>
</organism>
<feature type="compositionally biased region" description="Low complexity" evidence="1">
    <location>
        <begin position="135"/>
        <end position="145"/>
    </location>
</feature>
<keyword evidence="2" id="KW-0167">Capsid protein</keyword>